<comment type="function">
    <text evidence="9">Functions as a component of the nuclear pore complex (NPC).</text>
</comment>
<comment type="subcellular location">
    <subcellularLocation>
        <location evidence="1 9">Nucleus</location>
        <location evidence="1 9">Nuclear pore complex</location>
    </subcellularLocation>
</comment>
<name>A0A4R0RIB7_9APHY</name>
<evidence type="ECO:0000256" key="4">
    <source>
        <dbReference type="ARBA" id="ARBA00022816"/>
    </source>
</evidence>
<evidence type="ECO:0000256" key="3">
    <source>
        <dbReference type="ARBA" id="ARBA00022448"/>
    </source>
</evidence>
<dbReference type="OrthoDB" id="17644at2759"/>
<dbReference type="InterPro" id="IPR011502">
    <property type="entry name" value="Nucleoporin_Nup85"/>
</dbReference>
<dbReference type="GO" id="GO:0031080">
    <property type="term" value="C:nuclear pore outer ring"/>
    <property type="evidence" value="ECO:0007669"/>
    <property type="project" value="TreeGrafter"/>
</dbReference>
<comment type="caution">
    <text evidence="10">The sequence shown here is derived from an EMBL/GenBank/DDBJ whole genome shotgun (WGS) entry which is preliminary data.</text>
</comment>
<keyword evidence="4 9" id="KW-0509">mRNA transport</keyword>
<sequence length="710" mass="79829">MAPKASSSLLPPLFEQGSTEEFKASGRTLAVAASPRDGSIAVYPTNNKAPQFMKAGYPKKQPIYFVAEHLAPDAERRTFLSDTSVIFNVVQNLVKTARARKITLFDNGETLGALRKLAQDYVNFCKECWIYAAENKTADTLQFSDDHYRQLHTCLSLFTVLYVPEPGLEGAPAGEDLLDWLNTHFVEPSTDEGKHLATLDKPWEDESYWSYLARATLRGLSKASAFFLETLSKHPSPYLQDLSRALIPILSNHPRFSQFSSERDFAINSRRWRDKVKTLRVELDRVPEDSREDGFDNWWAWFSDIVGVLEGRAEVVKRVCTDLGGDWKEVCVAWTMFVDPRLRRQDLPDIVVDILDDLPPDPTNQEDVIHSSLFLGKPVQALSQAAQLDVWLSAHLADMMEALELIEATPTDDSDISLRNLYIIQFAEYLHSDLNLWRHTVDYLCTCGDIGMKMADEVLVRVPLRLQSPKDSTAASEESARIRAGDLAGVLKEVNASCFDHGREEVRRMVCKAFTREKEYGLALSYCASAEDWPGLGRIVDRVLNEYVSQGPSNFARSVANIAPSLHALRAQSKSGLNGVFIYRLIFAVRFAEFHQRKVNQEYMDAAGDVVAMLKEEVAPRAWWAVVLCDAVDLLQNHEIMPFTTSEATLLLHKLEEVVSRSSYGAGKDYLAVLAQCTKNGDEKFALQQLQSVRLALAKYYARALDVVPV</sequence>
<evidence type="ECO:0000256" key="6">
    <source>
        <dbReference type="ARBA" id="ARBA00023010"/>
    </source>
</evidence>
<dbReference type="EMBL" id="RWJN01000292">
    <property type="protein sequence ID" value="TCD63518.1"/>
    <property type="molecule type" value="Genomic_DNA"/>
</dbReference>
<evidence type="ECO:0000256" key="1">
    <source>
        <dbReference type="ARBA" id="ARBA00004567"/>
    </source>
</evidence>
<keyword evidence="11" id="KW-1185">Reference proteome</keyword>
<reference evidence="10 11" key="1">
    <citation type="submission" date="2018-11" db="EMBL/GenBank/DDBJ databases">
        <title>Genome assembly of Steccherinum ochraceum LE-BIN_3174, the white-rot fungus of the Steccherinaceae family (The Residual Polyporoid clade, Polyporales, Basidiomycota).</title>
        <authorList>
            <person name="Fedorova T.V."/>
            <person name="Glazunova O.A."/>
            <person name="Landesman E.O."/>
            <person name="Moiseenko K.V."/>
            <person name="Psurtseva N.V."/>
            <person name="Savinova O.S."/>
            <person name="Shakhova N.V."/>
            <person name="Tyazhelova T.V."/>
            <person name="Vasina D.V."/>
        </authorList>
    </citation>
    <scope>NUCLEOTIDE SEQUENCE [LARGE SCALE GENOMIC DNA]</scope>
    <source>
        <strain evidence="10 11">LE-BIN_3174</strain>
    </source>
</reference>
<organism evidence="10 11">
    <name type="scientific">Steccherinum ochraceum</name>
    <dbReference type="NCBI Taxonomy" id="92696"/>
    <lineage>
        <taxon>Eukaryota</taxon>
        <taxon>Fungi</taxon>
        <taxon>Dikarya</taxon>
        <taxon>Basidiomycota</taxon>
        <taxon>Agaricomycotina</taxon>
        <taxon>Agaricomycetes</taxon>
        <taxon>Polyporales</taxon>
        <taxon>Steccherinaceae</taxon>
        <taxon>Steccherinum</taxon>
    </lineage>
</organism>
<dbReference type="PANTHER" id="PTHR13373:SF21">
    <property type="entry name" value="NUCLEAR PORE COMPLEX PROTEIN NUP85"/>
    <property type="match status" value="1"/>
</dbReference>
<evidence type="ECO:0000313" key="11">
    <source>
        <dbReference type="Proteomes" id="UP000292702"/>
    </source>
</evidence>
<evidence type="ECO:0000256" key="9">
    <source>
        <dbReference type="RuleBase" id="RU365073"/>
    </source>
</evidence>
<evidence type="ECO:0000256" key="7">
    <source>
        <dbReference type="ARBA" id="ARBA00023132"/>
    </source>
</evidence>
<evidence type="ECO:0000256" key="5">
    <source>
        <dbReference type="ARBA" id="ARBA00022927"/>
    </source>
</evidence>
<dbReference type="Proteomes" id="UP000292702">
    <property type="component" value="Unassembled WGS sequence"/>
</dbReference>
<protein>
    <recommendedName>
        <fullName evidence="9">Nuclear pore complex protein Nup85</fullName>
    </recommendedName>
</protein>
<accession>A0A4R0RIB7</accession>
<evidence type="ECO:0000313" key="10">
    <source>
        <dbReference type="EMBL" id="TCD63518.1"/>
    </source>
</evidence>
<keyword evidence="5 9" id="KW-0653">Protein transport</keyword>
<keyword evidence="8 9" id="KW-0539">Nucleus</keyword>
<dbReference type="AlphaFoldDB" id="A0A4R0RIB7"/>
<keyword evidence="3 9" id="KW-0813">Transport</keyword>
<keyword evidence="7 9" id="KW-0906">Nuclear pore complex</keyword>
<dbReference type="GO" id="GO:0006406">
    <property type="term" value="P:mRNA export from nucleus"/>
    <property type="evidence" value="ECO:0007669"/>
    <property type="project" value="TreeGrafter"/>
</dbReference>
<comment type="similarity">
    <text evidence="2 9">Belongs to the nucleoporin Nup85 family.</text>
</comment>
<dbReference type="GO" id="GO:0045893">
    <property type="term" value="P:positive regulation of DNA-templated transcription"/>
    <property type="evidence" value="ECO:0007669"/>
    <property type="project" value="TreeGrafter"/>
</dbReference>
<dbReference type="GO" id="GO:0017056">
    <property type="term" value="F:structural constituent of nuclear pore"/>
    <property type="evidence" value="ECO:0007669"/>
    <property type="project" value="TreeGrafter"/>
</dbReference>
<comment type="subunit">
    <text evidence="9">Component of the nuclear pore complex (NPC).</text>
</comment>
<evidence type="ECO:0000256" key="8">
    <source>
        <dbReference type="ARBA" id="ARBA00023242"/>
    </source>
</evidence>
<dbReference type="GO" id="GO:0031965">
    <property type="term" value="C:nuclear membrane"/>
    <property type="evidence" value="ECO:0007669"/>
    <property type="project" value="UniProtKB-UniRule"/>
</dbReference>
<dbReference type="GO" id="GO:0006606">
    <property type="term" value="P:protein import into nucleus"/>
    <property type="evidence" value="ECO:0007669"/>
    <property type="project" value="TreeGrafter"/>
</dbReference>
<proteinExistence type="inferred from homology"/>
<gene>
    <name evidence="10" type="ORF">EIP91_005319</name>
</gene>
<keyword evidence="9" id="KW-0472">Membrane</keyword>
<dbReference type="STRING" id="92696.A0A4R0RIB7"/>
<dbReference type="Pfam" id="PF07575">
    <property type="entry name" value="Nucleopor_Nup85"/>
    <property type="match status" value="2"/>
</dbReference>
<dbReference type="PANTHER" id="PTHR13373">
    <property type="entry name" value="FROUNT PROTEIN-RELATED"/>
    <property type="match status" value="1"/>
</dbReference>
<evidence type="ECO:0000256" key="2">
    <source>
        <dbReference type="ARBA" id="ARBA00005573"/>
    </source>
</evidence>
<keyword evidence="6 9" id="KW-0811">Translocation</keyword>